<evidence type="ECO:0000313" key="2">
    <source>
        <dbReference type="EMBL" id="KKU03479.1"/>
    </source>
</evidence>
<gene>
    <name evidence="2" type="ORF">UX05_C0001G0108</name>
</gene>
<evidence type="ECO:0000313" key="3">
    <source>
        <dbReference type="Proteomes" id="UP000034264"/>
    </source>
</evidence>
<evidence type="ECO:0000256" key="1">
    <source>
        <dbReference type="SAM" id="Phobius"/>
    </source>
</evidence>
<feature type="transmembrane region" description="Helical" evidence="1">
    <location>
        <begin position="96"/>
        <end position="113"/>
    </location>
</feature>
<organism evidence="2 3">
    <name type="scientific">Candidatus Amesbacteria bacterium GW2011_GWC2_45_19</name>
    <dbReference type="NCBI Taxonomy" id="1618366"/>
    <lineage>
        <taxon>Bacteria</taxon>
        <taxon>Candidatus Amesiibacteriota</taxon>
    </lineage>
</organism>
<keyword evidence="1" id="KW-0812">Transmembrane</keyword>
<feature type="transmembrane region" description="Helical" evidence="1">
    <location>
        <begin position="153"/>
        <end position="180"/>
    </location>
</feature>
<accession>A0A0G1M5D2</accession>
<dbReference type="AlphaFoldDB" id="A0A0G1M5D2"/>
<dbReference type="EMBL" id="LCKS01000001">
    <property type="protein sequence ID" value="KKU03479.1"/>
    <property type="molecule type" value="Genomic_DNA"/>
</dbReference>
<feature type="transmembrane region" description="Helical" evidence="1">
    <location>
        <begin position="334"/>
        <end position="353"/>
    </location>
</feature>
<feature type="transmembrane region" description="Helical" evidence="1">
    <location>
        <begin position="310"/>
        <end position="328"/>
    </location>
</feature>
<evidence type="ECO:0008006" key="4">
    <source>
        <dbReference type="Google" id="ProtNLM"/>
    </source>
</evidence>
<feature type="transmembrane region" description="Helical" evidence="1">
    <location>
        <begin position="249"/>
        <end position="269"/>
    </location>
</feature>
<name>A0A0G1M5D2_9BACT</name>
<feature type="transmembrane region" description="Helical" evidence="1">
    <location>
        <begin position="125"/>
        <end position="147"/>
    </location>
</feature>
<keyword evidence="1" id="KW-0472">Membrane</keyword>
<protein>
    <recommendedName>
        <fullName evidence="4">Glycosyltransferase RgtA/B/C/D-like domain-containing protein</fullName>
    </recommendedName>
</protein>
<comment type="caution">
    <text evidence="2">The sequence shown here is derived from an EMBL/GenBank/DDBJ whole genome shotgun (WGS) entry which is preliminary data.</text>
</comment>
<reference evidence="2 3" key="1">
    <citation type="journal article" date="2015" name="Nature">
        <title>rRNA introns, odd ribosomes, and small enigmatic genomes across a large radiation of phyla.</title>
        <authorList>
            <person name="Brown C.T."/>
            <person name="Hug L.A."/>
            <person name="Thomas B.C."/>
            <person name="Sharon I."/>
            <person name="Castelle C.J."/>
            <person name="Singh A."/>
            <person name="Wilkins M.J."/>
            <person name="Williams K.H."/>
            <person name="Banfield J.F."/>
        </authorList>
    </citation>
    <scope>NUCLEOTIDE SEQUENCE [LARGE SCALE GENOMIC DNA]</scope>
</reference>
<sequence length="498" mass="55895">MVKSGWIYPYGMGFWGANGHDGIWHLSLVESLSRGSLAMPMFAGEVIKNYHLGFDLILAGLHRLTGIPVVNLYFQIAPPVLALLIGFLTFKLTRNLWSVFFVYFGGNWAWILGKGESTFWSQASISTLINPPYALSLVVILLGLILLDKKRYLLAGLIFGLLVQIKIYAAILIIAGLGVAAFKNRHLFKTLVATLLVSLPLYLITNRQSASLIVFQPGWFLETMMALSDRLNWPRFYEAMTNYRAAGNWLKAALAYAAALAIFVIGNLGTRLIFLARKLNLFYITIIVLGVILPMLFLQSGTPWNTIQFFYYPLFFASLLAGEYLKIVNFKFQILIVLLTLPTTLITLRDVYLPSRPPAMISRSELEALQFLRAQPPGIVLTPVVNPNPYSPPPRPLYLYESTAYVSALSGQPVYMEDEVNLNITTYAWPVRRQVILDLFATGDASVAAKFLSDNNIRYLYLPQVAFVRPRLSETALGMTKLFENSQVAIWARSILLK</sequence>
<feature type="transmembrane region" description="Helical" evidence="1">
    <location>
        <begin position="72"/>
        <end position="90"/>
    </location>
</feature>
<dbReference type="Proteomes" id="UP000034264">
    <property type="component" value="Unassembled WGS sequence"/>
</dbReference>
<keyword evidence="1" id="KW-1133">Transmembrane helix</keyword>
<feature type="transmembrane region" description="Helical" evidence="1">
    <location>
        <begin position="281"/>
        <end position="298"/>
    </location>
</feature>
<proteinExistence type="predicted"/>